<sequence length="360" mass="38634">MTPRIRPDLATLPAYVPGKTFPGAVKLASNEVTFGPLPSVAAAIADAAAGLNRYPDNAMVALTEALAKRLGVTPDNIQTGCGSVSLCQNLIAITSAPGDEVLFGWRSFETYPLATRVVGATPVQIPLTGDHTYDLPAMADAITERTRLIFVCNPNNPTGTVVDADDLIAFLDRVPPEVVVALDEAYIEYLRPSAEQRYDAIELHRRYRNLVVLRTFSKAYGLAGLRVGYAIADPTVIEALRKVHVPFSVNTLAQAAAVACLAADAELLARTEAIVAERARVSARLTELGYRVPESQANFVWIDLGADALDFAAAGIEHKVVIRPFAGDGVRVTVTEPAENDVFLAFAERWVSDVKAGGHR</sequence>
<keyword evidence="5 6" id="KW-0663">Pyridoxal phosphate</keyword>
<dbReference type="RefSeq" id="WP_253660807.1">
    <property type="nucleotide sequence ID" value="NZ_BAAAJQ010000001.1"/>
</dbReference>
<dbReference type="EMBL" id="JAMTCJ010000002">
    <property type="protein sequence ID" value="MCP2175762.1"/>
    <property type="molecule type" value="Genomic_DNA"/>
</dbReference>
<evidence type="ECO:0000313" key="8">
    <source>
        <dbReference type="EMBL" id="MCP2175762.1"/>
    </source>
</evidence>
<keyword evidence="3 6" id="KW-0032">Aminotransferase</keyword>
<feature type="domain" description="Aminotransferase class I/classII large" evidence="7">
    <location>
        <begin position="25"/>
        <end position="344"/>
    </location>
</feature>
<comment type="function">
    <text evidence="6">Aminotransferase that catalyzes the conversion of aromatic amino acids and 2-oxoglutarate into corresponding aromatic oxo acids and L-glutamate.</text>
</comment>
<feature type="modified residue" description="N6-(pyridoxal phosphate)lysine" evidence="6">
    <location>
        <position position="218"/>
    </location>
</feature>
<dbReference type="NCBIfam" id="TIGR01141">
    <property type="entry name" value="hisC"/>
    <property type="match status" value="1"/>
</dbReference>
<comment type="subunit">
    <text evidence="2 6">Homodimer.</text>
</comment>
<gene>
    <name evidence="6" type="primary">pat</name>
    <name evidence="8" type="ORF">LX13_001581</name>
</gene>
<evidence type="ECO:0000256" key="1">
    <source>
        <dbReference type="ARBA" id="ARBA00001933"/>
    </source>
</evidence>
<dbReference type="Gene3D" id="3.40.640.10">
    <property type="entry name" value="Type I PLP-dependent aspartate aminotransferase-like (Major domain)"/>
    <property type="match status" value="1"/>
</dbReference>
<dbReference type="PROSITE" id="PS00599">
    <property type="entry name" value="AA_TRANSFER_CLASS_2"/>
    <property type="match status" value="1"/>
</dbReference>
<dbReference type="PANTHER" id="PTHR43643">
    <property type="entry name" value="HISTIDINOL-PHOSPHATE AMINOTRANSFERASE 2"/>
    <property type="match status" value="1"/>
</dbReference>
<dbReference type="InterPro" id="IPR001917">
    <property type="entry name" value="Aminotrans_II_pyridoxalP_BS"/>
</dbReference>
<organism evidence="8 9">
    <name type="scientific">Williamsia maris</name>
    <dbReference type="NCBI Taxonomy" id="72806"/>
    <lineage>
        <taxon>Bacteria</taxon>
        <taxon>Bacillati</taxon>
        <taxon>Actinomycetota</taxon>
        <taxon>Actinomycetes</taxon>
        <taxon>Mycobacteriales</taxon>
        <taxon>Nocardiaceae</taxon>
        <taxon>Williamsia</taxon>
    </lineage>
</organism>
<accession>A0ABT1HBX1</accession>
<dbReference type="NCBIfam" id="NF002878">
    <property type="entry name" value="PRK03321.1"/>
    <property type="match status" value="1"/>
</dbReference>
<dbReference type="SUPFAM" id="SSF53383">
    <property type="entry name" value="PLP-dependent transferases"/>
    <property type="match status" value="1"/>
</dbReference>
<protein>
    <recommendedName>
        <fullName evidence="6">Aromatic amino acid aminotransferase</fullName>
        <shortName evidence="6">ArAT</shortName>
        <ecNumber evidence="6">2.6.1.57</ecNumber>
    </recommendedName>
</protein>
<dbReference type="InterPro" id="IPR015421">
    <property type="entry name" value="PyrdxlP-dep_Trfase_major"/>
</dbReference>
<dbReference type="InterPro" id="IPR015424">
    <property type="entry name" value="PyrdxlP-dep_Trfase"/>
</dbReference>
<dbReference type="GO" id="GO:0008483">
    <property type="term" value="F:transaminase activity"/>
    <property type="evidence" value="ECO:0007669"/>
    <property type="project" value="UniProtKB-KW"/>
</dbReference>
<evidence type="ECO:0000256" key="6">
    <source>
        <dbReference type="HAMAP-Rule" id="MF_01513"/>
    </source>
</evidence>
<dbReference type="PANTHER" id="PTHR43643:SF3">
    <property type="entry name" value="HISTIDINOL-PHOSPHATE AMINOTRANSFERASE"/>
    <property type="match status" value="1"/>
</dbReference>
<name>A0ABT1HBX1_9NOCA</name>
<comment type="cofactor">
    <cofactor evidence="1 6">
        <name>pyridoxal 5'-phosphate</name>
        <dbReference type="ChEBI" id="CHEBI:597326"/>
    </cofactor>
</comment>
<evidence type="ECO:0000259" key="7">
    <source>
        <dbReference type="Pfam" id="PF00155"/>
    </source>
</evidence>
<evidence type="ECO:0000256" key="2">
    <source>
        <dbReference type="ARBA" id="ARBA00011738"/>
    </source>
</evidence>
<dbReference type="Proteomes" id="UP001206895">
    <property type="component" value="Unassembled WGS sequence"/>
</dbReference>
<dbReference type="InterPro" id="IPR015422">
    <property type="entry name" value="PyrdxlP-dep_Trfase_small"/>
</dbReference>
<dbReference type="InterPro" id="IPR004839">
    <property type="entry name" value="Aminotransferase_I/II_large"/>
</dbReference>
<comment type="similarity">
    <text evidence="6">Belongs to the class-II pyridoxal-phosphate-dependent aminotransferase family.</text>
</comment>
<dbReference type="HAMAP" id="MF_01513">
    <property type="entry name" value="Phe_aminotrans_2"/>
    <property type="match status" value="1"/>
</dbReference>
<dbReference type="InterPro" id="IPR050106">
    <property type="entry name" value="HistidinolP_aminotransfase"/>
</dbReference>
<dbReference type="CDD" id="cd00609">
    <property type="entry name" value="AAT_like"/>
    <property type="match status" value="1"/>
</dbReference>
<reference evidence="8 9" key="1">
    <citation type="submission" date="2022-06" db="EMBL/GenBank/DDBJ databases">
        <title>Genomic Encyclopedia of Archaeal and Bacterial Type Strains, Phase II (KMG-II): from individual species to whole genera.</title>
        <authorList>
            <person name="Goeker M."/>
        </authorList>
    </citation>
    <scope>NUCLEOTIDE SEQUENCE [LARGE SCALE GENOMIC DNA]</scope>
    <source>
        <strain evidence="8 9">DSM 44693</strain>
    </source>
</reference>
<dbReference type="EC" id="2.6.1.57" evidence="6"/>
<evidence type="ECO:0000256" key="5">
    <source>
        <dbReference type="ARBA" id="ARBA00022898"/>
    </source>
</evidence>
<keyword evidence="9" id="KW-1185">Reference proteome</keyword>
<dbReference type="Gene3D" id="3.90.1150.10">
    <property type="entry name" value="Aspartate Aminotransferase, domain 1"/>
    <property type="match status" value="1"/>
</dbReference>
<keyword evidence="4 6" id="KW-0808">Transferase</keyword>
<dbReference type="HAMAP" id="MF_01023">
    <property type="entry name" value="HisC_aminotrans_2"/>
    <property type="match status" value="1"/>
</dbReference>
<evidence type="ECO:0000256" key="4">
    <source>
        <dbReference type="ARBA" id="ARBA00022679"/>
    </source>
</evidence>
<proteinExistence type="inferred from homology"/>
<evidence type="ECO:0000313" key="9">
    <source>
        <dbReference type="Proteomes" id="UP001206895"/>
    </source>
</evidence>
<dbReference type="InterPro" id="IPR005861">
    <property type="entry name" value="HisP_aminotrans"/>
</dbReference>
<evidence type="ECO:0000256" key="3">
    <source>
        <dbReference type="ARBA" id="ARBA00022576"/>
    </source>
</evidence>
<comment type="caution">
    <text evidence="8">The sequence shown here is derived from an EMBL/GenBank/DDBJ whole genome shotgun (WGS) entry which is preliminary data.</text>
</comment>
<dbReference type="Pfam" id="PF00155">
    <property type="entry name" value="Aminotran_1_2"/>
    <property type="match status" value="1"/>
</dbReference>
<comment type="catalytic activity">
    <reaction evidence="6">
        <text>an aromatic L-alpha-amino acid + 2-oxoglutarate = an aromatic oxo-acid + L-glutamate</text>
        <dbReference type="Rhea" id="RHEA:17533"/>
        <dbReference type="ChEBI" id="CHEBI:16810"/>
        <dbReference type="ChEBI" id="CHEBI:29985"/>
        <dbReference type="ChEBI" id="CHEBI:73309"/>
        <dbReference type="ChEBI" id="CHEBI:84824"/>
        <dbReference type="EC" id="2.6.1.57"/>
    </reaction>
</comment>
<dbReference type="InterPro" id="IPR024892">
    <property type="entry name" value="ArAT"/>
</dbReference>